<organism evidence="12 13">
    <name type="scientific">Sporothrix epigloea</name>
    <dbReference type="NCBI Taxonomy" id="1892477"/>
    <lineage>
        <taxon>Eukaryota</taxon>
        <taxon>Fungi</taxon>
        <taxon>Dikarya</taxon>
        <taxon>Ascomycota</taxon>
        <taxon>Pezizomycotina</taxon>
        <taxon>Sordariomycetes</taxon>
        <taxon>Sordariomycetidae</taxon>
        <taxon>Ophiostomatales</taxon>
        <taxon>Ophiostomataceae</taxon>
        <taxon>Sporothrix</taxon>
    </lineage>
</organism>
<keyword evidence="3" id="KW-0677">Repeat</keyword>
<keyword evidence="5" id="KW-0862">Zinc</keyword>
<evidence type="ECO:0000256" key="2">
    <source>
        <dbReference type="ARBA" id="ARBA00022723"/>
    </source>
</evidence>
<dbReference type="Pfam" id="PF00096">
    <property type="entry name" value="zf-C2H2"/>
    <property type="match status" value="1"/>
</dbReference>
<evidence type="ECO:0000259" key="11">
    <source>
        <dbReference type="PROSITE" id="PS50157"/>
    </source>
</evidence>
<evidence type="ECO:0000256" key="3">
    <source>
        <dbReference type="ARBA" id="ARBA00022737"/>
    </source>
</evidence>
<keyword evidence="9" id="KW-0175">Coiled coil</keyword>
<feature type="compositionally biased region" description="Polar residues" evidence="10">
    <location>
        <begin position="754"/>
        <end position="777"/>
    </location>
</feature>
<comment type="subcellular location">
    <subcellularLocation>
        <location evidence="1">Nucleus</location>
    </subcellularLocation>
</comment>
<sequence>MKSSSSSLPPTKQQAAAAAAMHSNQESAQFQPQQKQQPSRPAGHRRGLSLDTRRQQLQQRQQKQQQIQQIQSQHKQQEQLMVASAAAAAAAAAISTPTNPGQHIRQEQLMQETQQQRTVRQGAKAQQIAKQSREQALFIAQKQRQQHNQQQEDCADASYDFYNGAAATTMSKSLSVGGLPLQQQDFPLFASPIAHDLQTSTGFMTFQDTSFIAGFPPSVASPHGWTSEDDTCSTRRASRRVSNGIMDRVSKFEGLAMDLQRPATPPYQNRNQYFPPTPTETPVERMEKQHYASHLDQFSDSYDESMESTIKPQRKGHHSKSSSGVFDDLRRQAEAMALATPPRSNMIRMPLDHTNFIGMNSMNSMSNVGNMNNINFAAMSVPADMQHLSPPQSQHPTPATIQGVFDNGIIGLTNAFTDKPDLWTKKYDSQLTMSPFGAAAPDSPPYTEITGASRHRSLHKRNESIASIASAASIASINIDETRTETGVTLDDIAIYIDGPSPSDGKWRCLYEGCDKRFGRKENIKSHVQTHLNDRQYQCPHCQKCFVRQHDLKRHAKIHTGVKPYPCECGNSFARHDALTRHRQRGMCIGAFDGAVRKVGKRGRPRKSRPSLDARREKSCRTRSKNKESCSSELSSHSGHSDYSAGNSPRSDESDSAFDEEPFIVMDKNMVEMEFGSNSAPLTEGASRSAKNPSALAVSSAPMPVAGISAQEMASIMPALSHVDHAAVIAASPSTMSHYSHVSHSSLPSCNNGSNDFMSSNLPTSPARSVASPSTHHSNTPSELSASSSPPQSSARFFDLNTNSSYADEDTVGLSAPLTSTCGTFGLDVGNLSSSSLDEEIMMMKAYTSDDVLIQLDDPSLSMLSTSKFDDEYGMFTNSDDFFFGNN</sequence>
<evidence type="ECO:0000256" key="5">
    <source>
        <dbReference type="ARBA" id="ARBA00022833"/>
    </source>
</evidence>
<keyword evidence="13" id="KW-1185">Reference proteome</keyword>
<feature type="compositionally biased region" description="Low complexity" evidence="10">
    <location>
        <begin position="15"/>
        <end position="37"/>
    </location>
</feature>
<evidence type="ECO:0000256" key="7">
    <source>
        <dbReference type="ARBA" id="ARBA00023242"/>
    </source>
</evidence>
<feature type="region of interest" description="Disordered" evidence="10">
    <location>
        <begin position="262"/>
        <end position="281"/>
    </location>
</feature>
<protein>
    <submittedName>
        <fullName evidence="12">Metallothionein expression activator</fullName>
    </submittedName>
</protein>
<accession>A0ABP0D960</accession>
<evidence type="ECO:0000256" key="6">
    <source>
        <dbReference type="ARBA" id="ARBA00023125"/>
    </source>
</evidence>
<feature type="region of interest" description="Disordered" evidence="10">
    <location>
        <begin position="1"/>
        <end position="46"/>
    </location>
</feature>
<evidence type="ECO:0000256" key="8">
    <source>
        <dbReference type="PROSITE-ProRule" id="PRU00042"/>
    </source>
</evidence>
<comment type="caution">
    <text evidence="12">The sequence shown here is derived from an EMBL/GenBank/DDBJ whole genome shotgun (WGS) entry which is preliminary data.</text>
</comment>
<feature type="domain" description="C2H2-type" evidence="11">
    <location>
        <begin position="507"/>
        <end position="536"/>
    </location>
</feature>
<keyword evidence="2" id="KW-0479">Metal-binding</keyword>
<gene>
    <name evidence="12" type="primary">ACE2</name>
    <name evidence="12" type="ORF">SEPCBS57363_000922</name>
</gene>
<evidence type="ECO:0000313" key="13">
    <source>
        <dbReference type="Proteomes" id="UP001642501"/>
    </source>
</evidence>
<name>A0ABP0D960_9PEZI</name>
<keyword evidence="6" id="KW-0238">DNA-binding</keyword>
<keyword evidence="7" id="KW-0539">Nucleus</keyword>
<feature type="region of interest" description="Disordered" evidence="10">
    <location>
        <begin position="301"/>
        <end position="324"/>
    </location>
</feature>
<feature type="compositionally biased region" description="Basic and acidic residues" evidence="10">
    <location>
        <begin position="610"/>
        <end position="630"/>
    </location>
</feature>
<dbReference type="PANTHER" id="PTHR16515:SF2">
    <property type="entry name" value="PR DOMAIN ZINC FINGER PROTEIN 4"/>
    <property type="match status" value="1"/>
</dbReference>
<dbReference type="PANTHER" id="PTHR16515">
    <property type="entry name" value="PR DOMAIN ZINC FINGER PROTEIN"/>
    <property type="match status" value="1"/>
</dbReference>
<feature type="region of interest" description="Disordered" evidence="10">
    <location>
        <begin position="754"/>
        <end position="793"/>
    </location>
</feature>
<keyword evidence="4 8" id="KW-0863">Zinc-finger</keyword>
<feature type="compositionally biased region" description="Low complexity" evidence="10">
    <location>
        <begin position="778"/>
        <end position="793"/>
    </location>
</feature>
<evidence type="ECO:0000256" key="4">
    <source>
        <dbReference type="ARBA" id="ARBA00022771"/>
    </source>
</evidence>
<dbReference type="SMART" id="SM00355">
    <property type="entry name" value="ZnF_C2H2"/>
    <property type="match status" value="2"/>
</dbReference>
<dbReference type="Gene3D" id="3.30.160.60">
    <property type="entry name" value="Classic Zinc Finger"/>
    <property type="match status" value="3"/>
</dbReference>
<evidence type="ECO:0000256" key="1">
    <source>
        <dbReference type="ARBA" id="ARBA00004123"/>
    </source>
</evidence>
<dbReference type="PROSITE" id="PS00028">
    <property type="entry name" value="ZINC_FINGER_C2H2_1"/>
    <property type="match status" value="2"/>
</dbReference>
<proteinExistence type="predicted"/>
<feature type="domain" description="C2H2-type" evidence="11">
    <location>
        <begin position="537"/>
        <end position="564"/>
    </location>
</feature>
<evidence type="ECO:0000256" key="10">
    <source>
        <dbReference type="SAM" id="MobiDB-lite"/>
    </source>
</evidence>
<dbReference type="SUPFAM" id="SSF57667">
    <property type="entry name" value="beta-beta-alpha zinc fingers"/>
    <property type="match status" value="2"/>
</dbReference>
<feature type="compositionally biased region" description="Polar residues" evidence="10">
    <location>
        <begin position="1"/>
        <end position="14"/>
    </location>
</feature>
<dbReference type="InterPro" id="IPR050331">
    <property type="entry name" value="Zinc_finger"/>
</dbReference>
<evidence type="ECO:0000256" key="9">
    <source>
        <dbReference type="SAM" id="Coils"/>
    </source>
</evidence>
<evidence type="ECO:0000313" key="12">
    <source>
        <dbReference type="EMBL" id="CAK7264146.1"/>
    </source>
</evidence>
<dbReference type="Proteomes" id="UP001642501">
    <property type="component" value="Unassembled WGS sequence"/>
</dbReference>
<feature type="compositionally biased region" description="Basic residues" evidence="10">
    <location>
        <begin position="599"/>
        <end position="609"/>
    </location>
</feature>
<dbReference type="PROSITE" id="PS50157">
    <property type="entry name" value="ZINC_FINGER_C2H2_2"/>
    <property type="match status" value="2"/>
</dbReference>
<feature type="region of interest" description="Disordered" evidence="10">
    <location>
        <begin position="599"/>
        <end position="656"/>
    </location>
</feature>
<dbReference type="EMBL" id="CAWUOM010000008">
    <property type="protein sequence ID" value="CAK7264146.1"/>
    <property type="molecule type" value="Genomic_DNA"/>
</dbReference>
<reference evidence="12 13" key="1">
    <citation type="submission" date="2024-01" db="EMBL/GenBank/DDBJ databases">
        <authorList>
            <person name="Allen C."/>
            <person name="Tagirdzhanova G."/>
        </authorList>
    </citation>
    <scope>NUCLEOTIDE SEQUENCE [LARGE SCALE GENOMIC DNA]</scope>
    <source>
        <strain evidence="12 13">CBS 573.63</strain>
    </source>
</reference>
<feature type="compositionally biased region" description="Low complexity" evidence="10">
    <location>
        <begin position="631"/>
        <end position="644"/>
    </location>
</feature>
<feature type="coiled-coil region" evidence="9">
    <location>
        <begin position="53"/>
        <end position="80"/>
    </location>
</feature>
<dbReference type="InterPro" id="IPR036236">
    <property type="entry name" value="Znf_C2H2_sf"/>
</dbReference>
<dbReference type="InterPro" id="IPR013087">
    <property type="entry name" value="Znf_C2H2_type"/>
</dbReference>